<gene>
    <name evidence="1" type="ORF">BDN72DRAFT_841645</name>
</gene>
<evidence type="ECO:0000313" key="2">
    <source>
        <dbReference type="Proteomes" id="UP000308600"/>
    </source>
</evidence>
<dbReference type="Proteomes" id="UP000308600">
    <property type="component" value="Unassembled WGS sequence"/>
</dbReference>
<proteinExistence type="predicted"/>
<protein>
    <submittedName>
        <fullName evidence="1">Uncharacterized protein</fullName>
    </submittedName>
</protein>
<sequence length="293" mass="33309">MAIPDLTLSSLRNRFEGTSTLFGTQKTAKSSIGATSGVSPSPRQGLGYLAFGSGHVGISPRRQAFTFTSGFIPNDTSGGFKASHPPLDHAKTAERERRNAEIEEHERRAREQRLAHIQEEARKGEEDWVRSGGILRDADGRRDMVRTEAIRAELKLREYEKVLVQRWERYERRWGELYPSFKGKEISNAPALPPLRFVDIPWPVDLGDDKREVELGDITPARVEQFLLEGLKVRGCKVTKKERVRNSFLRWHPDKMTGLLLRVVPEDVDDVHRGINTVILCLQKLKAELNIHV</sequence>
<dbReference type="EMBL" id="ML208349">
    <property type="protein sequence ID" value="TFK68546.1"/>
    <property type="molecule type" value="Genomic_DNA"/>
</dbReference>
<keyword evidence="2" id="KW-1185">Reference proteome</keyword>
<organism evidence="1 2">
    <name type="scientific">Pluteus cervinus</name>
    <dbReference type="NCBI Taxonomy" id="181527"/>
    <lineage>
        <taxon>Eukaryota</taxon>
        <taxon>Fungi</taxon>
        <taxon>Dikarya</taxon>
        <taxon>Basidiomycota</taxon>
        <taxon>Agaricomycotina</taxon>
        <taxon>Agaricomycetes</taxon>
        <taxon>Agaricomycetidae</taxon>
        <taxon>Agaricales</taxon>
        <taxon>Pluteineae</taxon>
        <taxon>Pluteaceae</taxon>
        <taxon>Pluteus</taxon>
    </lineage>
</organism>
<reference evidence="1 2" key="1">
    <citation type="journal article" date="2019" name="Nat. Ecol. Evol.">
        <title>Megaphylogeny resolves global patterns of mushroom evolution.</title>
        <authorList>
            <person name="Varga T."/>
            <person name="Krizsan K."/>
            <person name="Foldi C."/>
            <person name="Dima B."/>
            <person name="Sanchez-Garcia M."/>
            <person name="Sanchez-Ramirez S."/>
            <person name="Szollosi G.J."/>
            <person name="Szarkandi J.G."/>
            <person name="Papp V."/>
            <person name="Albert L."/>
            <person name="Andreopoulos W."/>
            <person name="Angelini C."/>
            <person name="Antonin V."/>
            <person name="Barry K.W."/>
            <person name="Bougher N.L."/>
            <person name="Buchanan P."/>
            <person name="Buyck B."/>
            <person name="Bense V."/>
            <person name="Catcheside P."/>
            <person name="Chovatia M."/>
            <person name="Cooper J."/>
            <person name="Damon W."/>
            <person name="Desjardin D."/>
            <person name="Finy P."/>
            <person name="Geml J."/>
            <person name="Haridas S."/>
            <person name="Hughes K."/>
            <person name="Justo A."/>
            <person name="Karasinski D."/>
            <person name="Kautmanova I."/>
            <person name="Kiss B."/>
            <person name="Kocsube S."/>
            <person name="Kotiranta H."/>
            <person name="LaButti K.M."/>
            <person name="Lechner B.E."/>
            <person name="Liimatainen K."/>
            <person name="Lipzen A."/>
            <person name="Lukacs Z."/>
            <person name="Mihaltcheva S."/>
            <person name="Morgado L.N."/>
            <person name="Niskanen T."/>
            <person name="Noordeloos M.E."/>
            <person name="Ohm R.A."/>
            <person name="Ortiz-Santana B."/>
            <person name="Ovrebo C."/>
            <person name="Racz N."/>
            <person name="Riley R."/>
            <person name="Savchenko A."/>
            <person name="Shiryaev A."/>
            <person name="Soop K."/>
            <person name="Spirin V."/>
            <person name="Szebenyi C."/>
            <person name="Tomsovsky M."/>
            <person name="Tulloss R.E."/>
            <person name="Uehling J."/>
            <person name="Grigoriev I.V."/>
            <person name="Vagvolgyi C."/>
            <person name="Papp T."/>
            <person name="Martin F.M."/>
            <person name="Miettinen O."/>
            <person name="Hibbett D.S."/>
            <person name="Nagy L.G."/>
        </authorList>
    </citation>
    <scope>NUCLEOTIDE SEQUENCE [LARGE SCALE GENOMIC DNA]</scope>
    <source>
        <strain evidence="1 2">NL-1719</strain>
    </source>
</reference>
<accession>A0ACD3ASL1</accession>
<evidence type="ECO:0000313" key="1">
    <source>
        <dbReference type="EMBL" id="TFK68546.1"/>
    </source>
</evidence>
<name>A0ACD3ASL1_9AGAR</name>